<feature type="transmembrane region" description="Helical" evidence="1">
    <location>
        <begin position="12"/>
        <end position="35"/>
    </location>
</feature>
<dbReference type="Pfam" id="PF10969">
    <property type="entry name" value="DUF2771"/>
    <property type="match status" value="1"/>
</dbReference>
<dbReference type="InterPro" id="IPR024495">
    <property type="entry name" value="DUF2771"/>
</dbReference>
<reference evidence="3" key="2">
    <citation type="submission" date="2015-05" db="EMBL/GenBank/DDBJ databases">
        <title>Complete genome sequence of Corynebacterium mustelae DSM 45274, isolated from various tissues of a male ferret with lethal sepsis.</title>
        <authorList>
            <person name="Ruckert C."/>
            <person name="Albersmeier A."/>
            <person name="Winkler A."/>
            <person name="Tauch A."/>
        </authorList>
    </citation>
    <scope>NUCLEOTIDE SEQUENCE [LARGE SCALE GENOMIC DNA]</scope>
    <source>
        <strain evidence="3">DSM 45274</strain>
    </source>
</reference>
<evidence type="ECO:0000313" key="2">
    <source>
        <dbReference type="EMBL" id="AKK05275.1"/>
    </source>
</evidence>
<evidence type="ECO:0000256" key="1">
    <source>
        <dbReference type="SAM" id="Phobius"/>
    </source>
</evidence>
<gene>
    <name evidence="2" type="ORF">CMUST_04680</name>
</gene>
<keyword evidence="3" id="KW-1185">Reference proteome</keyword>
<keyword evidence="1" id="KW-0812">Transmembrane</keyword>
<dbReference type="KEGG" id="cmv:CMUST_04680"/>
<sequence length="181" mass="20161">MSRKTRRRKNAIQIVSLIAAVVIVIVCSVLFQNWWNNRPGPDPREVTITVTAGEHTQEFKPYSLCEPGVPCEESTVTTLDPAIVESAEQLEISVPKEIYDHDWSLLAIYDNPAANDEFYYGPYEKQTASVPLSVDPVSKESADRPKLIVAEIKSVMIGPDKAGNETPYTVTWSIAAEKPRN</sequence>
<reference evidence="2 3" key="1">
    <citation type="journal article" date="2015" name="Genome Announc.">
        <title>Complete Genome Sequence of the Type Strain Corynebacterium mustelae DSM 45274, Isolated from Various Tissues of a Male Ferret with Lethal Sepsis.</title>
        <authorList>
            <person name="Ruckert C."/>
            <person name="Eimer J."/>
            <person name="Winkler A."/>
            <person name="Tauch A."/>
        </authorList>
    </citation>
    <scope>NUCLEOTIDE SEQUENCE [LARGE SCALE GENOMIC DNA]</scope>
    <source>
        <strain evidence="2 3">DSM 45274</strain>
    </source>
</reference>
<dbReference type="Proteomes" id="UP000035199">
    <property type="component" value="Chromosome"/>
</dbReference>
<name>A0A0G3GXM3_9CORY</name>
<organism evidence="2 3">
    <name type="scientific">Corynebacterium mustelae</name>
    <dbReference type="NCBI Taxonomy" id="571915"/>
    <lineage>
        <taxon>Bacteria</taxon>
        <taxon>Bacillati</taxon>
        <taxon>Actinomycetota</taxon>
        <taxon>Actinomycetes</taxon>
        <taxon>Mycobacteriales</taxon>
        <taxon>Corynebacteriaceae</taxon>
        <taxon>Corynebacterium</taxon>
    </lineage>
</organism>
<proteinExistence type="predicted"/>
<evidence type="ECO:0000313" key="3">
    <source>
        <dbReference type="Proteomes" id="UP000035199"/>
    </source>
</evidence>
<dbReference type="EMBL" id="CP011542">
    <property type="protein sequence ID" value="AKK05275.1"/>
    <property type="molecule type" value="Genomic_DNA"/>
</dbReference>
<keyword evidence="1" id="KW-0472">Membrane</keyword>
<dbReference type="OrthoDB" id="4424536at2"/>
<protein>
    <submittedName>
        <fullName evidence="2">Putative DUF2771 family protein</fullName>
    </submittedName>
</protein>
<keyword evidence="1" id="KW-1133">Transmembrane helix</keyword>
<accession>A0A0G3GXM3</accession>
<dbReference type="RefSeq" id="WP_047261517.1">
    <property type="nucleotide sequence ID" value="NZ_CP011542.1"/>
</dbReference>
<dbReference type="STRING" id="571915.CMUST_04680"/>
<dbReference type="AlphaFoldDB" id="A0A0G3GXM3"/>
<dbReference type="PATRIC" id="fig|571915.4.peg.991"/>